<dbReference type="AlphaFoldDB" id="A0A1G2PH02"/>
<protein>
    <submittedName>
        <fullName evidence="2">Uncharacterized protein</fullName>
    </submittedName>
</protein>
<keyword evidence="1" id="KW-0812">Transmembrane</keyword>
<evidence type="ECO:0000256" key="1">
    <source>
        <dbReference type="SAM" id="Phobius"/>
    </source>
</evidence>
<accession>A0A1G2PH02</accession>
<feature type="transmembrane region" description="Helical" evidence="1">
    <location>
        <begin position="62"/>
        <end position="81"/>
    </location>
</feature>
<comment type="caution">
    <text evidence="2">The sequence shown here is derived from an EMBL/GenBank/DDBJ whole genome shotgun (WGS) entry which is preliminary data.</text>
</comment>
<feature type="transmembrane region" description="Helical" evidence="1">
    <location>
        <begin position="93"/>
        <end position="116"/>
    </location>
</feature>
<dbReference type="Proteomes" id="UP000177629">
    <property type="component" value="Unassembled WGS sequence"/>
</dbReference>
<organism evidence="2 3">
    <name type="scientific">Candidatus Terrybacteria bacterium RIFCSPHIGHO2_01_FULL_48_17</name>
    <dbReference type="NCBI Taxonomy" id="1802362"/>
    <lineage>
        <taxon>Bacteria</taxon>
        <taxon>Candidatus Terryibacteriota</taxon>
    </lineage>
</organism>
<keyword evidence="1" id="KW-1133">Transmembrane helix</keyword>
<evidence type="ECO:0000313" key="2">
    <source>
        <dbReference type="EMBL" id="OHA47577.1"/>
    </source>
</evidence>
<sequence length="294" mass="32046">MRTLFVVLVITAALVAPFLVLAHGGETEEADHEEMLPLHEEEATEAQGLSLAREIAFSNNNLRIAGIAGIILAFLVAIAMVQTKPASERSKRILFWAIVVVVGTTTIYLAGTTIYLNLSSITGGPVHWHADFRIFACGNELELEQSEGISNRVGTGTFHHHDDNRVHIEGVVTSLREVSLQSFFSAIGGRLTQSGITVPTAQGLETFLNNEPCPDGTRGALQAFVWKVTDLDARTATQEKLEDPRSYVPSPHSQVPPGDCLILEFGPQKDRTDKLCPFWQIAVDKGELIIPSLP</sequence>
<dbReference type="STRING" id="1802362.A2806_03185"/>
<name>A0A1G2PH02_9BACT</name>
<dbReference type="EMBL" id="MHSS01000016">
    <property type="protein sequence ID" value="OHA47577.1"/>
    <property type="molecule type" value="Genomic_DNA"/>
</dbReference>
<keyword evidence="1" id="KW-0472">Membrane</keyword>
<gene>
    <name evidence="2" type="ORF">A2806_03185</name>
</gene>
<proteinExistence type="predicted"/>
<reference evidence="2 3" key="1">
    <citation type="journal article" date="2016" name="Nat. Commun.">
        <title>Thousands of microbial genomes shed light on interconnected biogeochemical processes in an aquifer system.</title>
        <authorList>
            <person name="Anantharaman K."/>
            <person name="Brown C.T."/>
            <person name="Hug L.A."/>
            <person name="Sharon I."/>
            <person name="Castelle C.J."/>
            <person name="Probst A.J."/>
            <person name="Thomas B.C."/>
            <person name="Singh A."/>
            <person name="Wilkins M.J."/>
            <person name="Karaoz U."/>
            <person name="Brodie E.L."/>
            <person name="Williams K.H."/>
            <person name="Hubbard S.S."/>
            <person name="Banfield J.F."/>
        </authorList>
    </citation>
    <scope>NUCLEOTIDE SEQUENCE [LARGE SCALE GENOMIC DNA]</scope>
</reference>
<evidence type="ECO:0000313" key="3">
    <source>
        <dbReference type="Proteomes" id="UP000177629"/>
    </source>
</evidence>